<sequence>MLILGIETSCDETAVALVEDGRKISIDLVASQVSFHSRYGGVIPEVASRKQIELINPLLREALTKSKTKWKNIDAVAVTAEPGLIGSLLVGISTASVLSYVNKIPLYEVNHVESHLYANFLANVVHRPSGSYVERELQMPFIGLVASGGHTSLFLVKDHQHLELLGSTRDDAAGEAFDKVAKLLGLPYPGGPQIQKYAKMGNPEAIKFPRPYLHGSYDFSFSGLKTAVAYYLKNTMHDGRCTMDGKLKADVAAGFQAAVVDTLVYKTVKAAKKNGIKRIAIGGGVAANKALRLMLRSETAKHGIELFIPPVRLCLDNAAMVAVRAYFKYQL</sequence>
<feature type="binding site" evidence="8">
    <location>
        <position position="316"/>
    </location>
    <ligand>
        <name>Fe cation</name>
        <dbReference type="ChEBI" id="CHEBI:24875"/>
    </ligand>
</feature>
<feature type="binding site" evidence="8">
    <location>
        <begin position="145"/>
        <end position="149"/>
    </location>
    <ligand>
        <name>substrate</name>
    </ligand>
</feature>
<dbReference type="InterPro" id="IPR022450">
    <property type="entry name" value="TsaD"/>
</dbReference>
<dbReference type="SUPFAM" id="SSF53067">
    <property type="entry name" value="Actin-like ATPase domain"/>
    <property type="match status" value="2"/>
</dbReference>
<keyword evidence="3 8" id="KW-0819">tRNA processing</keyword>
<feature type="binding site" evidence="8">
    <location>
        <position position="178"/>
    </location>
    <ligand>
        <name>substrate</name>
    </ligand>
</feature>
<dbReference type="Gene3D" id="3.30.420.40">
    <property type="match status" value="2"/>
</dbReference>
<evidence type="ECO:0000256" key="4">
    <source>
        <dbReference type="ARBA" id="ARBA00022723"/>
    </source>
</evidence>
<dbReference type="HAMAP" id="MF_01445">
    <property type="entry name" value="TsaD"/>
    <property type="match status" value="1"/>
</dbReference>
<comment type="caution">
    <text evidence="8">Lacks conserved residue(s) required for the propagation of feature annotation.</text>
</comment>
<name>A0A2M7SDL3_9BACT</name>
<keyword evidence="1 8" id="KW-0963">Cytoplasm</keyword>
<comment type="caution">
    <text evidence="10">The sequence shown here is derived from an EMBL/GenBank/DDBJ whole genome shotgun (WGS) entry which is preliminary data.</text>
</comment>
<dbReference type="GO" id="GO:0061711">
    <property type="term" value="F:tRNA N(6)-L-threonylcarbamoyladenine synthase activity"/>
    <property type="evidence" value="ECO:0007669"/>
    <property type="project" value="UniProtKB-EC"/>
</dbReference>
<dbReference type="GO" id="GO:0005506">
    <property type="term" value="F:iron ion binding"/>
    <property type="evidence" value="ECO:0007669"/>
    <property type="project" value="UniProtKB-UniRule"/>
</dbReference>
<proteinExistence type="inferred from homology"/>
<evidence type="ECO:0000313" key="10">
    <source>
        <dbReference type="EMBL" id="PIZ17627.1"/>
    </source>
</evidence>
<feature type="binding site" evidence="8">
    <location>
        <position position="111"/>
    </location>
    <ligand>
        <name>Fe cation</name>
        <dbReference type="ChEBI" id="CHEBI:24875"/>
    </ligand>
</feature>
<protein>
    <recommendedName>
        <fullName evidence="8">tRNA N6-adenosine threonylcarbamoyltransferase</fullName>
        <ecNumber evidence="8">2.3.1.234</ecNumber>
    </recommendedName>
    <alternativeName>
        <fullName evidence="8">N6-L-threonylcarbamoyladenine synthase</fullName>
        <shortName evidence="8">t(6)A synthase</shortName>
    </alternativeName>
    <alternativeName>
        <fullName evidence="8">t(6)A37 threonylcarbamoyladenosine biosynthesis protein TsaD</fullName>
    </alternativeName>
    <alternativeName>
        <fullName evidence="8">tRNA threonylcarbamoyladenosine biosynthesis protein TsaD</fullName>
    </alternativeName>
</protein>
<evidence type="ECO:0000256" key="3">
    <source>
        <dbReference type="ARBA" id="ARBA00022694"/>
    </source>
</evidence>
<dbReference type="InterPro" id="IPR043129">
    <property type="entry name" value="ATPase_NBD"/>
</dbReference>
<evidence type="ECO:0000256" key="8">
    <source>
        <dbReference type="HAMAP-Rule" id="MF_01445"/>
    </source>
</evidence>
<keyword evidence="4 8" id="KW-0479">Metal-binding</keyword>
<dbReference type="PRINTS" id="PR00789">
    <property type="entry name" value="OSIALOPTASE"/>
</dbReference>
<dbReference type="InterPro" id="IPR000905">
    <property type="entry name" value="Gcp-like_dom"/>
</dbReference>
<reference evidence="11" key="1">
    <citation type="submission" date="2017-09" db="EMBL/GenBank/DDBJ databases">
        <title>Depth-based differentiation of microbial function through sediment-hosted aquifers and enrichment of novel symbionts in the deep terrestrial subsurface.</title>
        <authorList>
            <person name="Probst A.J."/>
            <person name="Ladd B."/>
            <person name="Jarett J.K."/>
            <person name="Geller-Mcgrath D.E."/>
            <person name="Sieber C.M.K."/>
            <person name="Emerson J.B."/>
            <person name="Anantharaman K."/>
            <person name="Thomas B.C."/>
            <person name="Malmstrom R."/>
            <person name="Stieglmeier M."/>
            <person name="Klingl A."/>
            <person name="Woyke T."/>
            <person name="Ryan C.M."/>
            <person name="Banfield J.F."/>
        </authorList>
    </citation>
    <scope>NUCLEOTIDE SEQUENCE [LARGE SCALE GENOMIC DNA]</scope>
</reference>
<dbReference type="Proteomes" id="UP000229307">
    <property type="component" value="Unassembled WGS sequence"/>
</dbReference>
<dbReference type="FunFam" id="3.30.420.40:FF:000012">
    <property type="entry name" value="tRNA N6-adenosine threonylcarbamoyltransferase"/>
    <property type="match status" value="1"/>
</dbReference>
<comment type="subcellular location">
    <subcellularLocation>
        <location evidence="8">Cytoplasm</location>
    </subcellularLocation>
</comment>
<dbReference type="PANTHER" id="PTHR11735">
    <property type="entry name" value="TRNA N6-ADENOSINE THREONYLCARBAMOYLTRANSFERASE"/>
    <property type="match status" value="1"/>
</dbReference>
<dbReference type="Pfam" id="PF00814">
    <property type="entry name" value="TsaD"/>
    <property type="match status" value="1"/>
</dbReference>
<keyword evidence="5 8" id="KW-0408">Iron</keyword>
<dbReference type="EC" id="2.3.1.234" evidence="8"/>
<dbReference type="FunFam" id="3.30.420.40:FF:000040">
    <property type="entry name" value="tRNA N6-adenosine threonylcarbamoyltransferase"/>
    <property type="match status" value="1"/>
</dbReference>
<dbReference type="NCBIfam" id="TIGR00329">
    <property type="entry name" value="gcp_kae1"/>
    <property type="match status" value="1"/>
</dbReference>
<organism evidence="10 11">
    <name type="scientific">Candidatus Desantisbacteria bacterium CG_4_10_14_0_8_um_filter_48_22</name>
    <dbReference type="NCBI Taxonomy" id="1974543"/>
    <lineage>
        <taxon>Bacteria</taxon>
        <taxon>Candidatus Desantisiibacteriota</taxon>
    </lineage>
</organism>
<feature type="domain" description="Gcp-like" evidence="9">
    <location>
        <begin position="28"/>
        <end position="322"/>
    </location>
</feature>
<evidence type="ECO:0000256" key="1">
    <source>
        <dbReference type="ARBA" id="ARBA00022490"/>
    </source>
</evidence>
<feature type="binding site" evidence="8">
    <location>
        <position position="191"/>
    </location>
    <ligand>
        <name>substrate</name>
    </ligand>
</feature>
<dbReference type="GO" id="GO:0002949">
    <property type="term" value="P:tRNA threonylcarbamoyladenosine modification"/>
    <property type="evidence" value="ECO:0007669"/>
    <property type="project" value="UniProtKB-UniRule"/>
</dbReference>
<dbReference type="InterPro" id="IPR017861">
    <property type="entry name" value="KAE1/TsaD"/>
</dbReference>
<evidence type="ECO:0000256" key="7">
    <source>
        <dbReference type="ARBA" id="ARBA00048117"/>
    </source>
</evidence>
<keyword evidence="2 8" id="KW-0808">Transferase</keyword>
<comment type="similarity">
    <text evidence="8">Belongs to the KAE1 / TsaD family.</text>
</comment>
<evidence type="ECO:0000256" key="5">
    <source>
        <dbReference type="ARBA" id="ARBA00023004"/>
    </source>
</evidence>
<evidence type="ECO:0000259" key="9">
    <source>
        <dbReference type="Pfam" id="PF00814"/>
    </source>
</evidence>
<evidence type="ECO:0000256" key="6">
    <source>
        <dbReference type="ARBA" id="ARBA00023315"/>
    </source>
</evidence>
<comment type="catalytic activity">
    <reaction evidence="7 8">
        <text>L-threonylcarbamoyladenylate + adenosine(37) in tRNA = N(6)-L-threonylcarbamoyladenosine(37) in tRNA + AMP + H(+)</text>
        <dbReference type="Rhea" id="RHEA:37059"/>
        <dbReference type="Rhea" id="RHEA-COMP:10162"/>
        <dbReference type="Rhea" id="RHEA-COMP:10163"/>
        <dbReference type="ChEBI" id="CHEBI:15378"/>
        <dbReference type="ChEBI" id="CHEBI:73682"/>
        <dbReference type="ChEBI" id="CHEBI:74411"/>
        <dbReference type="ChEBI" id="CHEBI:74418"/>
        <dbReference type="ChEBI" id="CHEBI:456215"/>
        <dbReference type="EC" id="2.3.1.234"/>
    </reaction>
</comment>
<accession>A0A2M7SDL3</accession>
<dbReference type="EMBL" id="PFMR01000101">
    <property type="protein sequence ID" value="PIZ17627.1"/>
    <property type="molecule type" value="Genomic_DNA"/>
</dbReference>
<evidence type="ECO:0000256" key="2">
    <source>
        <dbReference type="ARBA" id="ARBA00022679"/>
    </source>
</evidence>
<keyword evidence="6 8" id="KW-0012">Acyltransferase</keyword>
<comment type="cofactor">
    <cofactor evidence="8">
        <name>Fe(2+)</name>
        <dbReference type="ChEBI" id="CHEBI:29033"/>
    </cofactor>
    <text evidence="8">Binds 1 Fe(2+) ion per subunit.</text>
</comment>
<dbReference type="PANTHER" id="PTHR11735:SF6">
    <property type="entry name" value="TRNA N6-ADENOSINE THREONYLCARBAMOYLTRANSFERASE, MITOCHONDRIAL"/>
    <property type="match status" value="1"/>
</dbReference>
<dbReference type="NCBIfam" id="TIGR03723">
    <property type="entry name" value="T6A_TsaD_YgjD"/>
    <property type="match status" value="1"/>
</dbReference>
<dbReference type="CDD" id="cd24133">
    <property type="entry name" value="ASKHA_NBD_TsaD_bac"/>
    <property type="match status" value="1"/>
</dbReference>
<evidence type="ECO:0000313" key="11">
    <source>
        <dbReference type="Proteomes" id="UP000229307"/>
    </source>
</evidence>
<gene>
    <name evidence="8 10" type="primary">tsaD</name>
    <name evidence="10" type="ORF">COY52_03740</name>
</gene>
<feature type="binding site" evidence="8">
    <location>
        <position position="115"/>
    </location>
    <ligand>
        <name>Fe cation</name>
        <dbReference type="ChEBI" id="CHEBI:24875"/>
    </ligand>
</feature>
<dbReference type="AlphaFoldDB" id="A0A2M7SDL3"/>
<comment type="function">
    <text evidence="8">Required for the formation of a threonylcarbamoyl group on adenosine at position 37 (t(6)A37) in tRNAs that read codons beginning with adenine. Is involved in the transfer of the threonylcarbamoyl moiety of threonylcarbamoyl-AMP (TC-AMP) to the N6 group of A37, together with TsaE and TsaB. TsaD likely plays a direct catalytic role in this reaction.</text>
</comment>
<dbReference type="GO" id="GO:0005737">
    <property type="term" value="C:cytoplasm"/>
    <property type="evidence" value="ECO:0007669"/>
    <property type="project" value="UniProtKB-SubCell"/>
</dbReference>
<feature type="binding site" evidence="8">
    <location>
        <position position="288"/>
    </location>
    <ligand>
        <name>substrate</name>
    </ligand>
</feature>